<feature type="compositionally biased region" description="Pro residues" evidence="2">
    <location>
        <begin position="59"/>
        <end position="68"/>
    </location>
</feature>
<dbReference type="GO" id="GO:0005925">
    <property type="term" value="C:focal adhesion"/>
    <property type="evidence" value="ECO:0007669"/>
    <property type="project" value="UniProtKB-SubCell"/>
</dbReference>
<comment type="caution">
    <text evidence="3">The sequence shown here is derived from an EMBL/GenBank/DDBJ whole genome shotgun (WGS) entry which is preliminary data.</text>
</comment>
<dbReference type="PANTHER" id="PTHR24216">
    <property type="entry name" value="PAXILLIN-RELATED"/>
    <property type="match status" value="1"/>
</dbReference>
<organism evidence="3 4">
    <name type="scientific">Bagarius yarrelli</name>
    <name type="common">Goonch</name>
    <name type="synonym">Bagrus yarrelli</name>
    <dbReference type="NCBI Taxonomy" id="175774"/>
    <lineage>
        <taxon>Eukaryota</taxon>
        <taxon>Metazoa</taxon>
        <taxon>Chordata</taxon>
        <taxon>Craniata</taxon>
        <taxon>Vertebrata</taxon>
        <taxon>Euteleostomi</taxon>
        <taxon>Actinopterygii</taxon>
        <taxon>Neopterygii</taxon>
        <taxon>Teleostei</taxon>
        <taxon>Ostariophysi</taxon>
        <taxon>Siluriformes</taxon>
        <taxon>Sisoridae</taxon>
        <taxon>Sisorinae</taxon>
        <taxon>Bagarius</taxon>
    </lineage>
</organism>
<dbReference type="PANTHER" id="PTHR24216:SF11">
    <property type="entry name" value="PAXILLIN"/>
    <property type="match status" value="1"/>
</dbReference>
<name>A0A556VU94_BAGYA</name>
<gene>
    <name evidence="3" type="ORF">Baya_16082</name>
</gene>
<dbReference type="GO" id="GO:0043542">
    <property type="term" value="P:endothelial cell migration"/>
    <property type="evidence" value="ECO:0007669"/>
    <property type="project" value="TreeGrafter"/>
</dbReference>
<sequence length="548" mass="57678">MPTFINLIAQTNSESGLLDALLADLESSTTSIPKCPVFLPDETPYSFPSGGGLFQEDTFPPPVPPPPSTEALNGSLQKQPESHHSSRQSLGSAPKSTLSQDSSSPQLIHAEEDHVYSFPNKQKTLSESSAIAMSAALGSNLSELDRLLLELNAVQQNTPSYSSTDAAPPLPPSSSAHYIQENEVQSNTPAVTDKAQRNINKGPEEGRPTVESLLDELESSIPVSMPSSTGLQTEGHLDVTSEQQGRMSATSATRELDELMACLSDFKVQSNPTLLGSLNSEPLLDQCDSFSANAEIHSPSAKADPTAGSPALSLPSKPNSYSPLPSHSVPLELHIMEDFNDTIVLSGALTSAPLPLHCHTTTSAPFPSLISHTNLGIIDSVSMPALSQAISTTTTSDKESFISLDNQQHTPAAPYLSPSSLTNSALVFSVPSAKNQSPVTQPGDIKNIQKDSSLIIQASNDVCLVTKLVPENSALSPLSTSPPVSPIKPAESPCKTSSRYITSTPISLASVPNTSDVLAVLPESFNVATPPLSLIKPEATALCPSPDN</sequence>
<feature type="compositionally biased region" description="Polar residues" evidence="2">
    <location>
        <begin position="87"/>
        <end position="105"/>
    </location>
</feature>
<comment type="subcellular location">
    <subcellularLocation>
        <location evidence="1">Cell junction</location>
        <location evidence="1">Focal adhesion</location>
    </subcellularLocation>
</comment>
<evidence type="ECO:0000313" key="4">
    <source>
        <dbReference type="Proteomes" id="UP000319801"/>
    </source>
</evidence>
<dbReference type="GO" id="GO:0007179">
    <property type="term" value="P:transforming growth factor beta receptor signaling pathway"/>
    <property type="evidence" value="ECO:0007669"/>
    <property type="project" value="TreeGrafter"/>
</dbReference>
<dbReference type="AlphaFoldDB" id="A0A556VU94"/>
<feature type="region of interest" description="Disordered" evidence="2">
    <location>
        <begin position="475"/>
        <end position="494"/>
    </location>
</feature>
<proteinExistence type="predicted"/>
<feature type="region of interest" description="Disordered" evidence="2">
    <location>
        <begin position="297"/>
        <end position="323"/>
    </location>
</feature>
<dbReference type="Pfam" id="PF03535">
    <property type="entry name" value="Paxillin"/>
    <property type="match status" value="1"/>
</dbReference>
<dbReference type="EMBL" id="VCAZ01000259">
    <property type="protein sequence ID" value="TTP43319.1"/>
    <property type="molecule type" value="Genomic_DNA"/>
</dbReference>
<feature type="region of interest" description="Disordered" evidence="2">
    <location>
        <begin position="46"/>
        <end position="105"/>
    </location>
</feature>
<keyword evidence="4" id="KW-1185">Reference proteome</keyword>
<accession>A0A556VU94</accession>
<feature type="compositionally biased region" description="Polar residues" evidence="2">
    <location>
        <begin position="70"/>
        <end position="79"/>
    </location>
</feature>
<dbReference type="PRINTS" id="PR00832">
    <property type="entry name" value="PAXILLIN"/>
</dbReference>
<reference evidence="3 4" key="1">
    <citation type="journal article" date="2019" name="Genome Biol. Evol.">
        <title>Whole-Genome Sequencing of the Giant Devil Catfish, Bagarius yarrelli.</title>
        <authorList>
            <person name="Jiang W."/>
            <person name="Lv Y."/>
            <person name="Cheng L."/>
            <person name="Yang K."/>
            <person name="Chao B."/>
            <person name="Wang X."/>
            <person name="Li Y."/>
            <person name="Pan X."/>
            <person name="You X."/>
            <person name="Zhang Y."/>
            <person name="Yang J."/>
            <person name="Li J."/>
            <person name="Zhang X."/>
            <person name="Liu S."/>
            <person name="Sun C."/>
            <person name="Yang J."/>
            <person name="Shi Q."/>
        </authorList>
    </citation>
    <scope>NUCLEOTIDE SEQUENCE [LARGE SCALE GENOMIC DNA]</scope>
    <source>
        <strain evidence="3">JWS20170419001</strain>
        <tissue evidence="3">Muscle</tissue>
    </source>
</reference>
<evidence type="ECO:0000256" key="1">
    <source>
        <dbReference type="ARBA" id="ARBA00004246"/>
    </source>
</evidence>
<dbReference type="GO" id="GO:0034446">
    <property type="term" value="P:substrate adhesion-dependent cell spreading"/>
    <property type="evidence" value="ECO:0007669"/>
    <property type="project" value="TreeGrafter"/>
</dbReference>
<dbReference type="OrthoDB" id="15567at2759"/>
<protein>
    <submittedName>
        <fullName evidence="3">Paxillin</fullName>
    </submittedName>
</protein>
<dbReference type="Proteomes" id="UP000319801">
    <property type="component" value="Unassembled WGS sequence"/>
</dbReference>
<evidence type="ECO:0000313" key="3">
    <source>
        <dbReference type="EMBL" id="TTP43319.1"/>
    </source>
</evidence>
<evidence type="ECO:0000256" key="2">
    <source>
        <dbReference type="SAM" id="MobiDB-lite"/>
    </source>
</evidence>